<dbReference type="GO" id="GO:0071897">
    <property type="term" value="P:DNA biosynthetic process"/>
    <property type="evidence" value="ECO:0007669"/>
    <property type="project" value="UniProtKB-ARBA"/>
</dbReference>
<evidence type="ECO:0000259" key="1">
    <source>
        <dbReference type="PROSITE" id="PS50878"/>
    </source>
</evidence>
<dbReference type="InterPro" id="IPR000477">
    <property type="entry name" value="RT_dom"/>
</dbReference>
<reference evidence="2 3" key="1">
    <citation type="submission" date="2023-03" db="EMBL/GenBank/DDBJ databases">
        <title>Genome insight into feeding habits of ladybird beetles.</title>
        <authorList>
            <person name="Li H.-S."/>
            <person name="Huang Y.-H."/>
            <person name="Pang H."/>
        </authorList>
    </citation>
    <scope>NUCLEOTIDE SEQUENCE [LARGE SCALE GENOMIC DNA]</scope>
    <source>
        <strain evidence="2">SYSU_2023b</strain>
        <tissue evidence="2">Whole body</tissue>
    </source>
</reference>
<dbReference type="SUPFAM" id="SSF56672">
    <property type="entry name" value="DNA/RNA polymerases"/>
    <property type="match status" value="1"/>
</dbReference>
<keyword evidence="3" id="KW-1185">Reference proteome</keyword>
<name>A0AAW1U1U9_9CUCU</name>
<protein>
    <recommendedName>
        <fullName evidence="1">Reverse transcriptase domain-containing protein</fullName>
    </recommendedName>
</protein>
<proteinExistence type="predicted"/>
<dbReference type="Pfam" id="PF00078">
    <property type="entry name" value="RVT_1"/>
    <property type="match status" value="1"/>
</dbReference>
<dbReference type="AlphaFoldDB" id="A0AAW1U1U9"/>
<evidence type="ECO:0000313" key="3">
    <source>
        <dbReference type="Proteomes" id="UP001431783"/>
    </source>
</evidence>
<dbReference type="InterPro" id="IPR043502">
    <property type="entry name" value="DNA/RNA_pol_sf"/>
</dbReference>
<dbReference type="PROSITE" id="PS50878">
    <property type="entry name" value="RT_POL"/>
    <property type="match status" value="1"/>
</dbReference>
<accession>A0AAW1U1U9</accession>
<evidence type="ECO:0000313" key="2">
    <source>
        <dbReference type="EMBL" id="KAK9874933.1"/>
    </source>
</evidence>
<comment type="caution">
    <text evidence="2">The sequence shown here is derived from an EMBL/GenBank/DDBJ whole genome shotgun (WGS) entry which is preliminary data.</text>
</comment>
<sequence length="322" mass="37225">MSVKVQECWSTEEVTDLGVPQGSVLGPLLFMLFINDLPGQVGADSITLFADDTSIAVTARDPEELLGKCALLMNEFSAWCQSNALMLNISKTECLYFSHSTLDRKLIIPFKNDEVESNAYVKFLGVFLDHDMKWSVHIAALNKKLNSAFYAINRIKDCLHLNYVMEVYYALVYSHITYNILLWGNSADSRRIFISQKRILRMIFKLKPRDSCRLLFIEKEILTTPCIYIYKCLMHVKLHEKRFTKLNSFHCYNTRHTELLFIPKHGTARFEESPAYQCIKLYNHLPLGLKSLGLVRFRRVLKSVLLNKGYYSVGEYLADKFT</sequence>
<dbReference type="Proteomes" id="UP001431783">
    <property type="component" value="Unassembled WGS sequence"/>
</dbReference>
<dbReference type="PANTHER" id="PTHR33332">
    <property type="entry name" value="REVERSE TRANSCRIPTASE DOMAIN-CONTAINING PROTEIN"/>
    <property type="match status" value="1"/>
</dbReference>
<gene>
    <name evidence="2" type="ORF">WA026_005750</name>
</gene>
<feature type="domain" description="Reverse transcriptase" evidence="1">
    <location>
        <begin position="1"/>
        <end position="128"/>
    </location>
</feature>
<dbReference type="EMBL" id="JARQZJ010000032">
    <property type="protein sequence ID" value="KAK9874933.1"/>
    <property type="molecule type" value="Genomic_DNA"/>
</dbReference>
<organism evidence="2 3">
    <name type="scientific">Henosepilachna vigintioctopunctata</name>
    <dbReference type="NCBI Taxonomy" id="420089"/>
    <lineage>
        <taxon>Eukaryota</taxon>
        <taxon>Metazoa</taxon>
        <taxon>Ecdysozoa</taxon>
        <taxon>Arthropoda</taxon>
        <taxon>Hexapoda</taxon>
        <taxon>Insecta</taxon>
        <taxon>Pterygota</taxon>
        <taxon>Neoptera</taxon>
        <taxon>Endopterygota</taxon>
        <taxon>Coleoptera</taxon>
        <taxon>Polyphaga</taxon>
        <taxon>Cucujiformia</taxon>
        <taxon>Coccinelloidea</taxon>
        <taxon>Coccinellidae</taxon>
        <taxon>Epilachninae</taxon>
        <taxon>Epilachnini</taxon>
        <taxon>Henosepilachna</taxon>
    </lineage>
</organism>